<comment type="caution">
    <text evidence="10">The sequence shown here is derived from an EMBL/GenBank/DDBJ whole genome shotgun (WGS) entry which is preliminary data.</text>
</comment>
<keyword evidence="2" id="KW-1003">Cell membrane</keyword>
<feature type="transmembrane region" description="Helical" evidence="7">
    <location>
        <begin position="299"/>
        <end position="320"/>
    </location>
</feature>
<dbReference type="InterPro" id="IPR025857">
    <property type="entry name" value="MacB_PCD"/>
</dbReference>
<evidence type="ECO:0000259" key="9">
    <source>
        <dbReference type="Pfam" id="PF12704"/>
    </source>
</evidence>
<feature type="transmembrane region" description="Helical" evidence="7">
    <location>
        <begin position="253"/>
        <end position="278"/>
    </location>
</feature>
<dbReference type="EMBL" id="JACDQQ010001654">
    <property type="protein sequence ID" value="MBA0086735.1"/>
    <property type="molecule type" value="Genomic_DNA"/>
</dbReference>
<evidence type="ECO:0000256" key="4">
    <source>
        <dbReference type="ARBA" id="ARBA00022989"/>
    </source>
</evidence>
<dbReference type="PANTHER" id="PTHR30572">
    <property type="entry name" value="MEMBRANE COMPONENT OF TRANSPORTER-RELATED"/>
    <property type="match status" value="1"/>
</dbReference>
<dbReference type="Pfam" id="PF12704">
    <property type="entry name" value="MacB_PCD"/>
    <property type="match status" value="1"/>
</dbReference>
<keyword evidence="11" id="KW-1185">Reference proteome</keyword>
<protein>
    <submittedName>
        <fullName evidence="10">ABC transporter permease</fullName>
    </submittedName>
</protein>
<keyword evidence="4 7" id="KW-1133">Transmembrane helix</keyword>
<feature type="domain" description="MacB-like periplasmic core" evidence="9">
    <location>
        <begin position="3"/>
        <end position="119"/>
    </location>
</feature>
<feature type="non-terminal residue" evidence="10">
    <location>
        <position position="1"/>
    </location>
</feature>
<name>A0A7V8NSN1_9BACT</name>
<gene>
    <name evidence="10" type="ORF">HRJ53_17275</name>
</gene>
<sequence>ASAGLFPLLGIRLAAGSYFTPEEDRAGSSPAVILSHRLWQSRFGGDPGVIGRTVTLDAQRYRVTGVLPADFRLLRRADLWLPIGQYQDDLTEHVHHVFIGIARLKPGVTLAQAQDEMKRLNEQEAVKYPDSHKFFGVVVEPMADASAAKLQGILLVLSGAVGLVLLIACANIVNLLLVRNACRQREAALRTALGASAWQLSRQVLTESMLLSLAGGAVGLLLAVSGLGALMAFVPADLGVLREGGLNGAVLGFTAAVCVAAGIICGLVPALGTLRANLAGALKQGNKGTGGSGPRGTHHILVVSEIAMALVPLIGAGLLLRSLEHLLEVNPGFRVDHILTMEVQQAALPFTEFSKLSQQEWIQIQEQQSIQFEQIAEQIRALPGVKEAAGIDELPLSNEFRLASRFVIEGQPIPNAGARPIAQYRTVSLRYFSTMGIPLRAGRLFTEDDWKAPRSVINETMARRFWPKGDALGKRINLCSLEPKPCWSTIIGIVGSVHQFGLDAE</sequence>
<evidence type="ECO:0000313" key="10">
    <source>
        <dbReference type="EMBL" id="MBA0086735.1"/>
    </source>
</evidence>
<dbReference type="InterPro" id="IPR050250">
    <property type="entry name" value="Macrolide_Exporter_MacB"/>
</dbReference>
<evidence type="ECO:0000256" key="7">
    <source>
        <dbReference type="SAM" id="Phobius"/>
    </source>
</evidence>
<reference evidence="10" key="1">
    <citation type="submission" date="2020-06" db="EMBL/GenBank/DDBJ databases">
        <title>Legume-microbial interactions unlock mineral nutrients during tropical forest succession.</title>
        <authorList>
            <person name="Epihov D.Z."/>
        </authorList>
    </citation>
    <scope>NUCLEOTIDE SEQUENCE [LARGE SCALE GENOMIC DNA]</scope>
    <source>
        <strain evidence="10">Pan2503</strain>
    </source>
</reference>
<comment type="similarity">
    <text evidence="6">Belongs to the ABC-4 integral membrane protein family.</text>
</comment>
<evidence type="ECO:0000313" key="11">
    <source>
        <dbReference type="Proteomes" id="UP000567293"/>
    </source>
</evidence>
<comment type="subcellular location">
    <subcellularLocation>
        <location evidence="1">Cell membrane</location>
        <topology evidence="1">Multi-pass membrane protein</topology>
    </subcellularLocation>
</comment>
<accession>A0A7V8NSN1</accession>
<feature type="transmembrane region" description="Helical" evidence="7">
    <location>
        <begin position="152"/>
        <end position="177"/>
    </location>
</feature>
<evidence type="ECO:0000256" key="5">
    <source>
        <dbReference type="ARBA" id="ARBA00023136"/>
    </source>
</evidence>
<keyword evidence="3 7" id="KW-0812">Transmembrane</keyword>
<feature type="transmembrane region" description="Helical" evidence="7">
    <location>
        <begin position="210"/>
        <end position="233"/>
    </location>
</feature>
<dbReference type="GO" id="GO:0022857">
    <property type="term" value="F:transmembrane transporter activity"/>
    <property type="evidence" value="ECO:0007669"/>
    <property type="project" value="TreeGrafter"/>
</dbReference>
<evidence type="ECO:0000256" key="6">
    <source>
        <dbReference type="ARBA" id="ARBA00038076"/>
    </source>
</evidence>
<evidence type="ECO:0000256" key="1">
    <source>
        <dbReference type="ARBA" id="ARBA00004651"/>
    </source>
</evidence>
<dbReference type="GO" id="GO:0005886">
    <property type="term" value="C:plasma membrane"/>
    <property type="evidence" value="ECO:0007669"/>
    <property type="project" value="UniProtKB-SubCell"/>
</dbReference>
<feature type="non-terminal residue" evidence="10">
    <location>
        <position position="505"/>
    </location>
</feature>
<proteinExistence type="inferred from homology"/>
<dbReference type="Pfam" id="PF02687">
    <property type="entry name" value="FtsX"/>
    <property type="match status" value="1"/>
</dbReference>
<feature type="domain" description="ABC3 transporter permease C-terminal" evidence="8">
    <location>
        <begin position="160"/>
        <end position="276"/>
    </location>
</feature>
<dbReference type="PANTHER" id="PTHR30572:SF4">
    <property type="entry name" value="ABC TRANSPORTER PERMEASE YTRF"/>
    <property type="match status" value="1"/>
</dbReference>
<keyword evidence="5 7" id="KW-0472">Membrane</keyword>
<evidence type="ECO:0000259" key="8">
    <source>
        <dbReference type="Pfam" id="PF02687"/>
    </source>
</evidence>
<dbReference type="AlphaFoldDB" id="A0A7V8NSN1"/>
<dbReference type="InterPro" id="IPR003838">
    <property type="entry name" value="ABC3_permease_C"/>
</dbReference>
<dbReference type="Proteomes" id="UP000567293">
    <property type="component" value="Unassembled WGS sequence"/>
</dbReference>
<evidence type="ECO:0000256" key="3">
    <source>
        <dbReference type="ARBA" id="ARBA00022692"/>
    </source>
</evidence>
<evidence type="ECO:0000256" key="2">
    <source>
        <dbReference type="ARBA" id="ARBA00022475"/>
    </source>
</evidence>
<organism evidence="10 11">
    <name type="scientific">Candidatus Acidiferrum panamense</name>
    <dbReference type="NCBI Taxonomy" id="2741543"/>
    <lineage>
        <taxon>Bacteria</taxon>
        <taxon>Pseudomonadati</taxon>
        <taxon>Acidobacteriota</taxon>
        <taxon>Terriglobia</taxon>
        <taxon>Candidatus Acidiferrales</taxon>
        <taxon>Candidatus Acidiferrum</taxon>
    </lineage>
</organism>